<evidence type="ECO:0000313" key="4">
    <source>
        <dbReference type="EMBL" id="CAJ1004367.1"/>
    </source>
</evidence>
<feature type="domain" description="Cupin type-2" evidence="3">
    <location>
        <begin position="173"/>
        <end position="240"/>
    </location>
</feature>
<keyword evidence="2" id="KW-0812">Transmembrane</keyword>
<protein>
    <submittedName>
        <fullName evidence="4">Cupin-2 domain-containing protein</fullName>
    </submittedName>
</protein>
<evidence type="ECO:0000313" key="5">
    <source>
        <dbReference type="Proteomes" id="UP001189619"/>
    </source>
</evidence>
<dbReference type="Proteomes" id="UP001189619">
    <property type="component" value="Chromosome"/>
</dbReference>
<dbReference type="InterPro" id="IPR013096">
    <property type="entry name" value="Cupin_2"/>
</dbReference>
<keyword evidence="5" id="KW-1185">Reference proteome</keyword>
<evidence type="ECO:0000256" key="1">
    <source>
        <dbReference type="SAM" id="MobiDB-lite"/>
    </source>
</evidence>
<keyword evidence="2" id="KW-0472">Membrane</keyword>
<dbReference type="InterPro" id="IPR014710">
    <property type="entry name" value="RmlC-like_jellyroll"/>
</dbReference>
<dbReference type="InterPro" id="IPR052044">
    <property type="entry name" value="PKS_Associated_Protein"/>
</dbReference>
<dbReference type="KEGG" id="bayd:BSPP4475_18915"/>
<dbReference type="InterPro" id="IPR011051">
    <property type="entry name" value="RmlC_Cupin_sf"/>
</dbReference>
<dbReference type="InterPro" id="IPR019635">
    <property type="entry name" value="DUF2500"/>
</dbReference>
<dbReference type="EMBL" id="OY569118">
    <property type="protein sequence ID" value="CAJ1004367.1"/>
    <property type="molecule type" value="Genomic_DNA"/>
</dbReference>
<evidence type="ECO:0000259" key="3">
    <source>
        <dbReference type="Pfam" id="PF07883"/>
    </source>
</evidence>
<dbReference type="PANTHER" id="PTHR36114:SF1">
    <property type="entry name" value="16.7 KDA PROTEIN IN WHIE LOCUS"/>
    <property type="match status" value="1"/>
</dbReference>
<feature type="transmembrane region" description="Helical" evidence="2">
    <location>
        <begin position="14"/>
        <end position="36"/>
    </location>
</feature>
<dbReference type="Gene3D" id="2.60.120.10">
    <property type="entry name" value="Jelly Rolls"/>
    <property type="match status" value="1"/>
</dbReference>
<dbReference type="AlphaFoldDB" id="A0AA48MCM4"/>
<keyword evidence="2" id="KW-1133">Transmembrane helix</keyword>
<organism evidence="4 5">
    <name type="scientific">Brevibacillus aydinogluensis</name>
    <dbReference type="NCBI Taxonomy" id="927786"/>
    <lineage>
        <taxon>Bacteria</taxon>
        <taxon>Bacillati</taxon>
        <taxon>Bacillota</taxon>
        <taxon>Bacilli</taxon>
        <taxon>Bacillales</taxon>
        <taxon>Paenibacillaceae</taxon>
        <taxon>Brevibacillus</taxon>
    </lineage>
</organism>
<accession>A0AA48MCM4</accession>
<dbReference type="Pfam" id="PF07883">
    <property type="entry name" value="Cupin_2"/>
    <property type="match status" value="1"/>
</dbReference>
<feature type="region of interest" description="Disordered" evidence="1">
    <location>
        <begin position="118"/>
        <end position="141"/>
    </location>
</feature>
<dbReference type="Pfam" id="PF10694">
    <property type="entry name" value="DUF2500"/>
    <property type="match status" value="1"/>
</dbReference>
<evidence type="ECO:0000256" key="2">
    <source>
        <dbReference type="SAM" id="Phobius"/>
    </source>
</evidence>
<reference evidence="4" key="1">
    <citation type="submission" date="2023-07" db="EMBL/GenBank/DDBJ databases">
        <authorList>
            <person name="Ivanov I."/>
            <person name="Teneva D."/>
            <person name="Stoikov I."/>
        </authorList>
    </citation>
    <scope>NUCLEOTIDE SEQUENCE</scope>
    <source>
        <strain evidence="4">4475</strain>
    </source>
</reference>
<proteinExistence type="predicted"/>
<gene>
    <name evidence="4" type="ORF">BSPP4475_18915</name>
</gene>
<dbReference type="SUPFAM" id="SSF51182">
    <property type="entry name" value="RmlC-like cupins"/>
    <property type="match status" value="1"/>
</dbReference>
<dbReference type="Gene3D" id="2.40.50.660">
    <property type="match status" value="1"/>
</dbReference>
<name>A0AA48MCM4_9BACL</name>
<dbReference type="PANTHER" id="PTHR36114">
    <property type="entry name" value="16.7 KDA PROTEIN IN WHIE LOCUS"/>
    <property type="match status" value="1"/>
</dbReference>
<sequence>MFFDASFSMPGEPLWFTLAPGLIFGVIIVLIGTALVRGVVTWMSNNTAPVRSVPARVLGKRTKTWGGAGDSSVHTSYYVAFELDSGERLEFRVNGPEYGLIADNEEGILTYQGTRFKGFQPQPRAKSTPRQSGQSGGMPLKKISKGSAEHYVWGERCDGWHLVKGSDLSVIHERMPAGTAEVRHYHERSRQFFFVLSGTAVLEVDGVSWELHPHEGMEVPPGVPHQMKNESGAETEFLVISQPTSRGDRVPAD</sequence>